<name>A0AAX0BP84_9FIRM</name>
<dbReference type="Pfam" id="PF13310">
    <property type="entry name" value="Virulence_RhuM"/>
    <property type="match status" value="1"/>
</dbReference>
<reference evidence="1" key="1">
    <citation type="journal article" date="2020" name="Cell Host Microbe">
        <title>Functional and Genomic Variation between Human-Derived Isolates of Lachnospiraceae Reveals Inter- and Intra-Species Diversity.</title>
        <authorList>
            <person name="Sorbara M.T."/>
            <person name="Littmann E.R."/>
            <person name="Fontana E."/>
            <person name="Moody T.U."/>
            <person name="Kohout C.E."/>
            <person name="Gjonbalaj M."/>
            <person name="Eaton V."/>
            <person name="Seok R."/>
            <person name="Leiner I.M."/>
            <person name="Pamer E.G."/>
        </authorList>
    </citation>
    <scope>NUCLEOTIDE SEQUENCE</scope>
    <source>
        <strain evidence="1">MSK.16.45</strain>
    </source>
</reference>
<proteinExistence type="predicted"/>
<dbReference type="AlphaFoldDB" id="A0AAX0BP84"/>
<comment type="caution">
    <text evidence="1">The sequence shown here is derived from an EMBL/GenBank/DDBJ whole genome shotgun (WGS) entry which is preliminary data.</text>
</comment>
<gene>
    <name evidence="1" type="ORF">G4312_07470</name>
</gene>
<dbReference type="Proteomes" id="UP001193756">
    <property type="component" value="Unassembled WGS sequence"/>
</dbReference>
<sequence length="215" mass="25138">MRNSSIIMYTTKDGLTKIETTFDEDTVWLSLDQMAELFQRDKSTISRHIKNIFEESELQRNSVVAKFATTASDGKTYQVDHYNLDVIISVGYRVKSHRGTQFRIWAMGILKEYMKKGFALDDDRLKRLGGGNYFDELLAHIRDISSSEKVFWRKVLKIYATSIDYDSHAESSVLFFKQVQNKMHWAAHKHTAAEVIYERADAEKENFFPYLRKLL</sequence>
<dbReference type="InterPro" id="IPR011204">
    <property type="entry name" value="Virulence_RhuM-like"/>
</dbReference>
<dbReference type="EMBL" id="JAAIMP010000008">
    <property type="protein sequence ID" value="NSC77122.1"/>
    <property type="molecule type" value="Genomic_DNA"/>
</dbReference>
<organism evidence="1 2">
    <name type="scientific">Agathobacter rectalis</name>
    <dbReference type="NCBI Taxonomy" id="39491"/>
    <lineage>
        <taxon>Bacteria</taxon>
        <taxon>Bacillati</taxon>
        <taxon>Bacillota</taxon>
        <taxon>Clostridia</taxon>
        <taxon>Lachnospirales</taxon>
        <taxon>Lachnospiraceae</taxon>
        <taxon>Agathobacter</taxon>
    </lineage>
</organism>
<reference evidence="1" key="2">
    <citation type="submission" date="2020-02" db="EMBL/GenBank/DDBJ databases">
        <authorList>
            <person name="Littmann E."/>
            <person name="Sorbara M."/>
        </authorList>
    </citation>
    <scope>NUCLEOTIDE SEQUENCE</scope>
    <source>
        <strain evidence="1">MSK.16.45</strain>
    </source>
</reference>
<evidence type="ECO:0000313" key="2">
    <source>
        <dbReference type="Proteomes" id="UP001193756"/>
    </source>
</evidence>
<dbReference type="PANTHER" id="PTHR35810">
    <property type="entry name" value="CYTOPLASMIC PROTEIN-RELATED"/>
    <property type="match status" value="1"/>
</dbReference>
<dbReference type="PANTHER" id="PTHR35810:SF1">
    <property type="entry name" value="CYTOPLASMIC PROTEIN"/>
    <property type="match status" value="1"/>
</dbReference>
<protein>
    <submittedName>
        <fullName evidence="1">Virulence RhuM family protein</fullName>
    </submittedName>
</protein>
<evidence type="ECO:0000313" key="1">
    <source>
        <dbReference type="EMBL" id="NSC77122.1"/>
    </source>
</evidence>
<accession>A0AAX0BP84</accession>